<sequence>MKKLNPIFFVLCCFSFLFLSCDKIEENSTYRISTPIYKSLGEVRKQEIKMESPVAFGRVGKIYSYKDYVLINELEKGIHFYDNSNPAKPTAIGFLPILGNVDMAVKDDVLYADSYIDLLVFDIKQIQQPKLLERDENRFSTYLNQRIDVSLNEQIRVPVDYKDTIVHESYLRTYNPWIKYETLYLDSNSSGSGQGGSLARFSIAKEHLYAIDIKDLFIYNVKEAAKPRFVKNMTLFNGIETLFPYKDKLFVGSTTGMVIFDIRTPEAPQQLSVYSHIRACDPVVVDDKYAYVTLRAGSFCGGSNVLEVIDIQDPRAPKLQTRYPMANPYGLAKVDSYLYVCDGVQGLKTFDARDVMKISDNLLERMELPMVYDLIPGPKSLLVVHQKGLSQYDYTNRAKLKLISEISIPKIR</sequence>
<evidence type="ECO:0008006" key="3">
    <source>
        <dbReference type="Google" id="ProtNLM"/>
    </source>
</evidence>
<dbReference type="PROSITE" id="PS51257">
    <property type="entry name" value="PROKAR_LIPOPROTEIN"/>
    <property type="match status" value="1"/>
</dbReference>
<evidence type="ECO:0000313" key="2">
    <source>
        <dbReference type="Proteomes" id="UP000435036"/>
    </source>
</evidence>
<proteinExistence type="predicted"/>
<organism evidence="1 2">
    <name type="scientific">Sphingobacterium humi</name>
    <dbReference type="NCBI Taxonomy" id="1796905"/>
    <lineage>
        <taxon>Bacteria</taxon>
        <taxon>Pseudomonadati</taxon>
        <taxon>Bacteroidota</taxon>
        <taxon>Sphingobacteriia</taxon>
        <taxon>Sphingobacteriales</taxon>
        <taxon>Sphingobacteriaceae</taxon>
        <taxon>Sphingobacterium</taxon>
    </lineage>
</organism>
<reference evidence="1 2" key="1">
    <citation type="submission" date="2019-12" db="EMBL/GenBank/DDBJ databases">
        <authorList>
            <person name="Dong K."/>
        </authorList>
    </citation>
    <scope>NUCLEOTIDE SEQUENCE [LARGE SCALE GENOMIC DNA]</scope>
    <source>
        <strain evidence="1 2">JCM 31225</strain>
    </source>
</reference>
<dbReference type="RefSeq" id="WP_160368443.1">
    <property type="nucleotide sequence ID" value="NZ_WSQA01000004.1"/>
</dbReference>
<comment type="caution">
    <text evidence="1">The sequence shown here is derived from an EMBL/GenBank/DDBJ whole genome shotgun (WGS) entry which is preliminary data.</text>
</comment>
<protein>
    <recommendedName>
        <fullName evidence="3">LVIVD repeat-containing protein</fullName>
    </recommendedName>
</protein>
<dbReference type="OrthoDB" id="1521841at2"/>
<name>A0A6N8KYB0_9SPHI</name>
<evidence type="ECO:0000313" key="1">
    <source>
        <dbReference type="EMBL" id="MVZ61699.1"/>
    </source>
</evidence>
<dbReference type="Proteomes" id="UP000435036">
    <property type="component" value="Unassembled WGS sequence"/>
</dbReference>
<dbReference type="AlphaFoldDB" id="A0A6N8KYB0"/>
<keyword evidence="2" id="KW-1185">Reference proteome</keyword>
<gene>
    <name evidence="1" type="ORF">GQF63_06675</name>
</gene>
<dbReference type="EMBL" id="WSQA01000004">
    <property type="protein sequence ID" value="MVZ61699.1"/>
    <property type="molecule type" value="Genomic_DNA"/>
</dbReference>
<dbReference type="SUPFAM" id="SSF63825">
    <property type="entry name" value="YWTD domain"/>
    <property type="match status" value="1"/>
</dbReference>
<accession>A0A6N8KYB0</accession>